<organism evidence="4">
    <name type="scientific">bioreactor metagenome</name>
    <dbReference type="NCBI Taxonomy" id="1076179"/>
    <lineage>
        <taxon>unclassified sequences</taxon>
        <taxon>metagenomes</taxon>
        <taxon>ecological metagenomes</taxon>
    </lineage>
</organism>
<evidence type="ECO:0000313" key="4">
    <source>
        <dbReference type="EMBL" id="MPM41868.1"/>
    </source>
</evidence>
<dbReference type="InterPro" id="IPR025436">
    <property type="entry name" value="DUF4179"/>
</dbReference>
<dbReference type="AlphaFoldDB" id="A0A644ZNC1"/>
<keyword evidence="1" id="KW-0812">Transmembrane</keyword>
<comment type="caution">
    <text evidence="4">The sequence shown here is derived from an EMBL/GenBank/DDBJ whole genome shotgun (WGS) entry which is preliminary data.</text>
</comment>
<gene>
    <name evidence="4" type="ORF">SDC9_88528</name>
</gene>
<evidence type="ECO:0000259" key="2">
    <source>
        <dbReference type="Pfam" id="PF13786"/>
    </source>
</evidence>
<dbReference type="InterPro" id="IPR040680">
    <property type="entry name" value="DUF5643"/>
</dbReference>
<accession>A0A644ZNC1</accession>
<proteinExistence type="predicted"/>
<dbReference type="Pfam" id="PF18705">
    <property type="entry name" value="DUF5643"/>
    <property type="match status" value="1"/>
</dbReference>
<name>A0A644ZNC1_9ZZZZ</name>
<evidence type="ECO:0000259" key="3">
    <source>
        <dbReference type="Pfam" id="PF18705"/>
    </source>
</evidence>
<feature type="domain" description="DUF4179" evidence="2">
    <location>
        <begin position="45"/>
        <end position="132"/>
    </location>
</feature>
<keyword evidence="1" id="KW-0472">Membrane</keyword>
<evidence type="ECO:0000256" key="1">
    <source>
        <dbReference type="SAM" id="Phobius"/>
    </source>
</evidence>
<evidence type="ECO:0008006" key="5">
    <source>
        <dbReference type="Google" id="ProtNLM"/>
    </source>
</evidence>
<feature type="transmembrane region" description="Helical" evidence="1">
    <location>
        <begin position="52"/>
        <end position="78"/>
    </location>
</feature>
<sequence length="367" mass="40094">MGNNIYDMLNDSSIDIEGLDREGFNPFEKKQIEARFNKSINTNEKKSTKKGIMAASIVLAIALATVGSGFGASVAAAIKLATTDIGLFLGINKDLDRYKTVVDQSKSNEAISVQLNEVILNGNELVVSTTYKNEKSDLKIESINAVGEVFINGVELSESSIGVGKIAEDSTFQQVVTYSLKDNELKGDLEIKIIYSSILLNGEVANTKPYVFDFTTNGDKLAGDTIKLPINHSFTLENGSIVTLKSYVSNKVSTKLFLDIDNVNKSEVVYDIQLRGYDNCGNKIVFKPRIMSDDQGILELSTTLGEEISDEATEITLTPYAAAFSEGNGIFNSDLKQIEKKIAFPGKNQKLGNGYKQVGEEFTIKIK</sequence>
<dbReference type="Gene3D" id="2.60.40.1640">
    <property type="entry name" value="Conserved domain protein"/>
    <property type="match status" value="1"/>
</dbReference>
<feature type="domain" description="DUF5643" evidence="3">
    <location>
        <begin position="226"/>
        <end position="334"/>
    </location>
</feature>
<dbReference type="Pfam" id="PF13786">
    <property type="entry name" value="DUF4179"/>
    <property type="match status" value="1"/>
</dbReference>
<reference evidence="4" key="1">
    <citation type="submission" date="2019-08" db="EMBL/GenBank/DDBJ databases">
        <authorList>
            <person name="Kucharzyk K."/>
            <person name="Murdoch R.W."/>
            <person name="Higgins S."/>
            <person name="Loffler F."/>
        </authorList>
    </citation>
    <scope>NUCLEOTIDE SEQUENCE</scope>
</reference>
<dbReference type="EMBL" id="VSSQ01009519">
    <property type="protein sequence ID" value="MPM41868.1"/>
    <property type="molecule type" value="Genomic_DNA"/>
</dbReference>
<dbReference type="Gene3D" id="2.60.40.1630">
    <property type="entry name" value="bacillus anthracis domain"/>
    <property type="match status" value="1"/>
</dbReference>
<keyword evidence="1" id="KW-1133">Transmembrane helix</keyword>
<protein>
    <recommendedName>
        <fullName evidence="5">DUF4179 domain-containing protein</fullName>
    </recommendedName>
</protein>